<evidence type="ECO:0000313" key="4">
    <source>
        <dbReference type="EMBL" id="CAI9785665.1"/>
    </source>
</evidence>
<dbReference type="SUPFAM" id="SSF52540">
    <property type="entry name" value="P-loop containing nucleoside triphosphate hydrolases"/>
    <property type="match status" value="1"/>
</dbReference>
<dbReference type="AlphaFoldDB" id="A0AAD2EF92"/>
<protein>
    <recommendedName>
        <fullName evidence="3">Mitochondrial Rho GTPase 1/3 EF hand associated type-1 domain-containing protein</fullName>
    </recommendedName>
</protein>
<dbReference type="Proteomes" id="UP000834106">
    <property type="component" value="Chromosome 22"/>
</dbReference>
<keyword evidence="5" id="KW-1185">Reference proteome</keyword>
<dbReference type="PANTHER" id="PTHR46819:SF1">
    <property type="entry name" value="EF-HAND CALCIUM-BINDING DOMAIN-CONTAINING PROTEIN 7"/>
    <property type="match status" value="1"/>
</dbReference>
<evidence type="ECO:0000256" key="2">
    <source>
        <dbReference type="ARBA" id="ARBA00022737"/>
    </source>
</evidence>
<dbReference type="InterPro" id="IPR027417">
    <property type="entry name" value="P-loop_NTPase"/>
</dbReference>
<accession>A0AAD2EF92</accession>
<keyword evidence="2" id="KW-0677">Repeat</keyword>
<evidence type="ECO:0000259" key="3">
    <source>
        <dbReference type="Pfam" id="PF08355"/>
    </source>
</evidence>
<dbReference type="InterPro" id="IPR013566">
    <property type="entry name" value="EF_hand_assoc_1"/>
</dbReference>
<organism evidence="4 5">
    <name type="scientific">Fraxinus pennsylvanica</name>
    <dbReference type="NCBI Taxonomy" id="56036"/>
    <lineage>
        <taxon>Eukaryota</taxon>
        <taxon>Viridiplantae</taxon>
        <taxon>Streptophyta</taxon>
        <taxon>Embryophyta</taxon>
        <taxon>Tracheophyta</taxon>
        <taxon>Spermatophyta</taxon>
        <taxon>Magnoliopsida</taxon>
        <taxon>eudicotyledons</taxon>
        <taxon>Gunneridae</taxon>
        <taxon>Pentapetalae</taxon>
        <taxon>asterids</taxon>
        <taxon>lamiids</taxon>
        <taxon>Lamiales</taxon>
        <taxon>Oleaceae</taxon>
        <taxon>Oleeae</taxon>
        <taxon>Fraxinus</taxon>
    </lineage>
</organism>
<reference evidence="4" key="1">
    <citation type="submission" date="2023-05" db="EMBL/GenBank/DDBJ databases">
        <authorList>
            <person name="Huff M."/>
        </authorList>
    </citation>
    <scope>NUCLEOTIDE SEQUENCE</scope>
</reference>
<dbReference type="Gene3D" id="1.10.238.10">
    <property type="entry name" value="EF-hand"/>
    <property type="match status" value="1"/>
</dbReference>
<feature type="domain" description="Mitochondrial Rho GTPase 1/3 EF hand associated type-1" evidence="3">
    <location>
        <begin position="107"/>
        <end position="153"/>
    </location>
</feature>
<proteinExistence type="predicted"/>
<dbReference type="Pfam" id="PF08355">
    <property type="entry name" value="EF_assoc_1"/>
    <property type="match status" value="1"/>
</dbReference>
<name>A0AAD2EF92_9LAMI</name>
<sequence length="298" mass="33925">MVVSGCYTWSGHFGTYFIEILFYQFRDTALKFRPEFCSSFTFVILQDYVLRNTELEDLFSTAPESPWDEAPCKDAVERTPLGGLSLSLGSFQRWVHQLFVAIHYVEFVLQWALMALLDPVQSLANLIYIGYNCNAASALNITRRRSIDRRKQQTECSVFQCFVFGPKKAGKSALLMSLLDRWIQFSSLPLTDSIYGGWVHENVKYGLNSLTFKLCDLCYDAFDAIIYLFLKQGNKKTHAFPEIPEDGVKKLLPNKESLADCNVVIFVYDSSLGLETERVKFGRKAIDVKGNDTGKSTR</sequence>
<evidence type="ECO:0000256" key="1">
    <source>
        <dbReference type="ARBA" id="ARBA00022723"/>
    </source>
</evidence>
<dbReference type="GO" id="GO:0046872">
    <property type="term" value="F:metal ion binding"/>
    <property type="evidence" value="ECO:0007669"/>
    <property type="project" value="UniProtKB-KW"/>
</dbReference>
<evidence type="ECO:0000313" key="5">
    <source>
        <dbReference type="Proteomes" id="UP000834106"/>
    </source>
</evidence>
<gene>
    <name evidence="4" type="ORF">FPE_LOCUS33095</name>
</gene>
<dbReference type="PANTHER" id="PTHR46819">
    <property type="entry name" value="EF-HAND CALCIUM-BINDING DOMAIN-CONTAINING PROTEIN 7"/>
    <property type="match status" value="1"/>
</dbReference>
<keyword evidence="1" id="KW-0479">Metal-binding</keyword>
<dbReference type="InterPro" id="IPR052266">
    <property type="entry name" value="Miro-EF-hand_domain"/>
</dbReference>
<dbReference type="EMBL" id="OU503057">
    <property type="protein sequence ID" value="CAI9785665.1"/>
    <property type="molecule type" value="Genomic_DNA"/>
</dbReference>